<dbReference type="PROSITE" id="PS00092">
    <property type="entry name" value="N6_MTASE"/>
    <property type="match status" value="1"/>
</dbReference>
<comment type="caution">
    <text evidence="2">The sequence shown here is derived from an EMBL/GenBank/DDBJ whole genome shotgun (WGS) entry which is preliminary data.</text>
</comment>
<protein>
    <submittedName>
        <fullName evidence="2">Methyltransferase small domain protein</fullName>
    </submittedName>
</protein>
<dbReference type="GO" id="GO:0008170">
    <property type="term" value="F:N-methyltransferase activity"/>
    <property type="evidence" value="ECO:0007669"/>
    <property type="project" value="UniProtKB-ARBA"/>
</dbReference>
<dbReference type="Gene3D" id="3.40.50.150">
    <property type="entry name" value="Vaccinia Virus protein VP39"/>
    <property type="match status" value="1"/>
</dbReference>
<dbReference type="CDD" id="cd02440">
    <property type="entry name" value="AdoMet_MTases"/>
    <property type="match status" value="1"/>
</dbReference>
<name>E4KYF3_9FIRM</name>
<proteinExistence type="predicted"/>
<dbReference type="GO" id="GO:0008757">
    <property type="term" value="F:S-adenosylmethionine-dependent methyltransferase activity"/>
    <property type="evidence" value="ECO:0007669"/>
    <property type="project" value="UniProtKB-ARBA"/>
</dbReference>
<dbReference type="AlphaFoldDB" id="E4KYF3"/>
<dbReference type="Proteomes" id="UP000003705">
    <property type="component" value="Unassembled WGS sequence"/>
</dbReference>
<dbReference type="InterPro" id="IPR050210">
    <property type="entry name" value="tRNA_Adenine-N(6)_MTase"/>
</dbReference>
<keyword evidence="3" id="KW-1185">Reference proteome</keyword>
<dbReference type="EMBL" id="AENP01000015">
    <property type="protein sequence ID" value="EFR33040.1"/>
    <property type="molecule type" value="Genomic_DNA"/>
</dbReference>
<evidence type="ECO:0000313" key="3">
    <source>
        <dbReference type="Proteomes" id="UP000003705"/>
    </source>
</evidence>
<gene>
    <name evidence="2" type="ORF">HMPREF9286_1004</name>
</gene>
<dbReference type="Pfam" id="PF05175">
    <property type="entry name" value="MTS"/>
    <property type="match status" value="1"/>
</dbReference>
<feature type="domain" description="Methyltransferase small" evidence="1">
    <location>
        <begin position="27"/>
        <end position="120"/>
    </location>
</feature>
<dbReference type="InterPro" id="IPR002052">
    <property type="entry name" value="DNA_methylase_N6_adenine_CS"/>
</dbReference>
<dbReference type="GO" id="GO:0003676">
    <property type="term" value="F:nucleic acid binding"/>
    <property type="evidence" value="ECO:0007669"/>
    <property type="project" value="InterPro"/>
</dbReference>
<sequence>MKKDQVPGTNFIIFQDEDEFKYTTDSLILSSFVKKGRRALDLGCGNGILSLRIADRYEEIHSVDINKIVLENFRESLIVNRLEDKIKIIEKDVFALKEVYETNYFDSIVFNPPYYDYENIKFETIPAKHFF</sequence>
<dbReference type="InterPro" id="IPR029063">
    <property type="entry name" value="SAM-dependent_MTases_sf"/>
</dbReference>
<dbReference type="InterPro" id="IPR007848">
    <property type="entry name" value="Small_mtfrase_dom"/>
</dbReference>
<dbReference type="PANTHER" id="PTHR47739:SF1">
    <property type="entry name" value="TRNA1(VAL) (ADENINE(37)-N6)-METHYLTRANSFERASE"/>
    <property type="match status" value="1"/>
</dbReference>
<dbReference type="GO" id="GO:0032259">
    <property type="term" value="P:methylation"/>
    <property type="evidence" value="ECO:0007669"/>
    <property type="project" value="UniProtKB-KW"/>
</dbReference>
<evidence type="ECO:0000259" key="1">
    <source>
        <dbReference type="Pfam" id="PF05175"/>
    </source>
</evidence>
<dbReference type="eggNOG" id="COG4123">
    <property type="taxonomic scope" value="Bacteria"/>
</dbReference>
<keyword evidence="2" id="KW-0489">Methyltransferase</keyword>
<dbReference type="PANTHER" id="PTHR47739">
    <property type="entry name" value="TRNA1(VAL) (ADENINE(37)-N6)-METHYLTRANSFERASE"/>
    <property type="match status" value="1"/>
</dbReference>
<dbReference type="RefSeq" id="WP_005956401.1">
    <property type="nucleotide sequence ID" value="NZ_AENP01000015.1"/>
</dbReference>
<keyword evidence="2" id="KW-0808">Transferase</keyword>
<evidence type="ECO:0000313" key="2">
    <source>
        <dbReference type="EMBL" id="EFR33040.1"/>
    </source>
</evidence>
<reference evidence="2 3" key="1">
    <citation type="submission" date="2010-10" db="EMBL/GenBank/DDBJ databases">
        <authorList>
            <person name="Durkin A.S."/>
            <person name="Madupu R."/>
            <person name="Torralba M."/>
            <person name="Gillis M."/>
            <person name="Methe B."/>
            <person name="Sutton G."/>
            <person name="Nelson K.E."/>
        </authorList>
    </citation>
    <scope>NUCLEOTIDE SEQUENCE [LARGE SCALE GENOMIC DNA]</scope>
    <source>
        <strain evidence="2 3">ACS-146-V-Sch2b</strain>
    </source>
</reference>
<accession>E4KYF3</accession>
<dbReference type="SUPFAM" id="SSF53335">
    <property type="entry name" value="S-adenosyl-L-methionine-dependent methyltransferases"/>
    <property type="match status" value="1"/>
</dbReference>
<organism evidence="2 3">
    <name type="scientific">Peptoniphilus harei ACS-146-V-Sch2b</name>
    <dbReference type="NCBI Taxonomy" id="908338"/>
    <lineage>
        <taxon>Bacteria</taxon>
        <taxon>Bacillati</taxon>
        <taxon>Bacillota</taxon>
        <taxon>Tissierellia</taxon>
        <taxon>Tissierellales</taxon>
        <taxon>Peptoniphilaceae</taxon>
        <taxon>Peptoniphilus</taxon>
    </lineage>
</organism>